<organism evidence="3 4">
    <name type="scientific">Agrilus planipennis</name>
    <name type="common">Emerald ash borer</name>
    <name type="synonym">Agrilus marcopoli</name>
    <dbReference type="NCBI Taxonomy" id="224129"/>
    <lineage>
        <taxon>Eukaryota</taxon>
        <taxon>Metazoa</taxon>
        <taxon>Ecdysozoa</taxon>
        <taxon>Arthropoda</taxon>
        <taxon>Hexapoda</taxon>
        <taxon>Insecta</taxon>
        <taxon>Pterygota</taxon>
        <taxon>Neoptera</taxon>
        <taxon>Endopterygota</taxon>
        <taxon>Coleoptera</taxon>
        <taxon>Polyphaga</taxon>
        <taxon>Elateriformia</taxon>
        <taxon>Buprestoidea</taxon>
        <taxon>Buprestidae</taxon>
        <taxon>Agrilinae</taxon>
        <taxon>Agrilus</taxon>
    </lineage>
</organism>
<dbReference type="OrthoDB" id="7444419at2759"/>
<evidence type="ECO:0000313" key="3">
    <source>
        <dbReference type="Proteomes" id="UP000192223"/>
    </source>
</evidence>
<keyword evidence="3" id="KW-1185">Reference proteome</keyword>
<dbReference type="KEGG" id="apln:112904173"/>
<dbReference type="InParanoid" id="A0A7F5R267"/>
<keyword evidence="1" id="KW-0862">Zinc</keyword>
<reference evidence="4" key="1">
    <citation type="submission" date="2025-08" db="UniProtKB">
        <authorList>
            <consortium name="RefSeq"/>
        </authorList>
    </citation>
    <scope>IDENTIFICATION</scope>
    <source>
        <tissue evidence="4">Entire body</tissue>
    </source>
</reference>
<evidence type="ECO:0000313" key="4">
    <source>
        <dbReference type="RefSeq" id="XP_025829367.1"/>
    </source>
</evidence>
<dbReference type="GO" id="GO:0003676">
    <property type="term" value="F:nucleic acid binding"/>
    <property type="evidence" value="ECO:0007669"/>
    <property type="project" value="InterPro"/>
</dbReference>
<feature type="domain" description="CCHC-type" evidence="2">
    <location>
        <begin position="362"/>
        <end position="375"/>
    </location>
</feature>
<dbReference type="RefSeq" id="XP_025829367.1">
    <property type="nucleotide sequence ID" value="XM_025973582.1"/>
</dbReference>
<dbReference type="InterPro" id="IPR001878">
    <property type="entry name" value="Znf_CCHC"/>
</dbReference>
<dbReference type="Pfam" id="PF03564">
    <property type="entry name" value="DUF1759"/>
    <property type="match status" value="1"/>
</dbReference>
<dbReference type="GeneID" id="112904173"/>
<accession>A0A7F5R267</accession>
<keyword evidence="1" id="KW-0479">Metal-binding</keyword>
<dbReference type="AlphaFoldDB" id="A0A7F5R267"/>
<dbReference type="PANTHER" id="PTHR47331:SF5">
    <property type="entry name" value="RIBONUCLEASE H"/>
    <property type="match status" value="1"/>
</dbReference>
<evidence type="ECO:0000259" key="2">
    <source>
        <dbReference type="PROSITE" id="PS50158"/>
    </source>
</evidence>
<protein>
    <submittedName>
        <fullName evidence="4">Uncharacterized protein LOC112904173</fullName>
    </submittedName>
</protein>
<evidence type="ECO:0000256" key="1">
    <source>
        <dbReference type="PROSITE-ProRule" id="PRU00047"/>
    </source>
</evidence>
<dbReference type="InterPro" id="IPR005312">
    <property type="entry name" value="DUF1759"/>
</dbReference>
<dbReference type="PANTHER" id="PTHR47331">
    <property type="entry name" value="PHD-TYPE DOMAIN-CONTAINING PROTEIN"/>
    <property type="match status" value="1"/>
</dbReference>
<sequence>MADQLKQLKKQRSILKAQLTRLNNFLLEFNGVDLNPIHVRKANLDRIFNSFQNVQLEIELAEDTDVDDSIETIEFEERYYECAEKIRRLLSSSSRSSCSLSDTNIASSSFQDRKDTSLMLPKIQLPTFDGDLTQWRSFSDTFRSLVHENENIINVQKFHYLKASLQGEAATVINTLNASAENYLVAWSMLEKRCNQPRKIIQSHLRAFLELSPIIKESPSAIRTLILSAEMHVNALKSLKVPVEHWNEILVYILSTKLDKNTRRSWDRSLEDSSLPTFEELLQFLNKFSREDDLSNEPVQSRSKCNEIREKIGTKHKHAYVGTQSGKSCSVCKGDHNIYQCNKFKGLSVIERSEAVKRANLCYNCLRTGHVVNRCLSRGCQICNRRHNTLLHQQSSSDKLNQVVEGSKNGSSTEVAPVTLNTSTSSEVLLSTARIYIFDQHSNRRECRVLLDSASQSNFITERLANMLQLQKRVINMPVLGLNQQNFYKPSEIDALIGA</sequence>
<proteinExistence type="predicted"/>
<keyword evidence="1" id="KW-0863">Zinc-finger</keyword>
<dbReference type="Proteomes" id="UP000192223">
    <property type="component" value="Unplaced"/>
</dbReference>
<dbReference type="PROSITE" id="PS50158">
    <property type="entry name" value="ZF_CCHC"/>
    <property type="match status" value="1"/>
</dbReference>
<name>A0A7F5R267_AGRPL</name>
<gene>
    <name evidence="4" type="primary">LOC112904173</name>
</gene>
<dbReference type="GO" id="GO:0008270">
    <property type="term" value="F:zinc ion binding"/>
    <property type="evidence" value="ECO:0007669"/>
    <property type="project" value="UniProtKB-KW"/>
</dbReference>